<keyword evidence="1" id="KW-0472">Membrane</keyword>
<dbReference type="PANTHER" id="PTHR33371">
    <property type="entry name" value="INTERMEMBRANE PHOSPHOLIPID TRANSPORT SYSTEM BINDING PROTEIN MLAD-RELATED"/>
    <property type="match status" value="1"/>
</dbReference>
<sequence length="330" mass="36630">MKKQKILNNTRLGLLVISGILFLVFTLYMIGKNQNLFGSTFTVIAVVDNVSGLVPGNNVRFKGMNVGTVRSINMENDSSIFVTLLVQNNMKPFIKKNSLTTINTDGLMGNKLIQIIPQPGFSENITDGDTLYAQRGIDTDELLNKLESTGAHLEKTFFNLASVAEKLNNSNELWKMLSDSSMTEEIKQSIHQIRLAGTNAAEMAKTGTSMLNTLERGEGLVDKVFRDTVMADNFEASIEHLMDVSKQATEIAMEIKKVLSDLESGKGTAGMVLQDSALRESVRNIVTNVEESTAGLNENMEALKHSFLLRGYFRKLERQQRREARTNPSN</sequence>
<name>A0A4Q7PBG2_9BACT</name>
<reference evidence="3 4" key="1">
    <citation type="submission" date="2019-02" db="EMBL/GenBank/DDBJ databases">
        <title>Genomic Encyclopedia of Archaeal and Bacterial Type Strains, Phase II (KMG-II): from individual species to whole genera.</title>
        <authorList>
            <person name="Goeker M."/>
        </authorList>
    </citation>
    <scope>NUCLEOTIDE SEQUENCE [LARGE SCALE GENOMIC DNA]</scope>
    <source>
        <strain evidence="3 4">DSM 21411</strain>
    </source>
</reference>
<keyword evidence="4" id="KW-1185">Reference proteome</keyword>
<evidence type="ECO:0000313" key="4">
    <source>
        <dbReference type="Proteomes" id="UP000292209"/>
    </source>
</evidence>
<keyword evidence="1" id="KW-1133">Transmembrane helix</keyword>
<keyword evidence="1" id="KW-0812">Transmembrane</keyword>
<accession>A0A4Q7PBG2</accession>
<protein>
    <submittedName>
        <fullName evidence="3">Phospholipid/cholesterol/gamma-HCH transport system substrate-binding protein</fullName>
    </submittedName>
</protein>
<feature type="transmembrane region" description="Helical" evidence="1">
    <location>
        <begin position="12"/>
        <end position="30"/>
    </location>
</feature>
<dbReference type="Pfam" id="PF02470">
    <property type="entry name" value="MlaD"/>
    <property type="match status" value="1"/>
</dbReference>
<dbReference type="InterPro" id="IPR003399">
    <property type="entry name" value="Mce/MlaD"/>
</dbReference>
<dbReference type="Proteomes" id="UP000292209">
    <property type="component" value="Unassembled WGS sequence"/>
</dbReference>
<evidence type="ECO:0000256" key="1">
    <source>
        <dbReference type="SAM" id="Phobius"/>
    </source>
</evidence>
<dbReference type="OrthoDB" id="9771725at2"/>
<gene>
    <name evidence="3" type="ORF">BC751_3209</name>
</gene>
<evidence type="ECO:0000259" key="2">
    <source>
        <dbReference type="Pfam" id="PF02470"/>
    </source>
</evidence>
<dbReference type="EMBL" id="SGXG01000001">
    <property type="protein sequence ID" value="RZS97594.1"/>
    <property type="molecule type" value="Genomic_DNA"/>
</dbReference>
<dbReference type="AlphaFoldDB" id="A0A4Q7PBG2"/>
<feature type="domain" description="Mce/MlaD" evidence="2">
    <location>
        <begin position="42"/>
        <end position="117"/>
    </location>
</feature>
<dbReference type="RefSeq" id="WP_130276454.1">
    <property type="nucleotide sequence ID" value="NZ_SGXG01000001.1"/>
</dbReference>
<proteinExistence type="predicted"/>
<dbReference type="PANTHER" id="PTHR33371:SF4">
    <property type="entry name" value="INTERMEMBRANE PHOSPHOLIPID TRANSPORT SYSTEM BINDING PROTEIN MLAD"/>
    <property type="match status" value="1"/>
</dbReference>
<evidence type="ECO:0000313" key="3">
    <source>
        <dbReference type="EMBL" id="RZS97594.1"/>
    </source>
</evidence>
<organism evidence="3 4">
    <name type="scientific">Cecembia calidifontis</name>
    <dbReference type="NCBI Taxonomy" id="1187080"/>
    <lineage>
        <taxon>Bacteria</taxon>
        <taxon>Pseudomonadati</taxon>
        <taxon>Bacteroidota</taxon>
        <taxon>Cytophagia</taxon>
        <taxon>Cytophagales</taxon>
        <taxon>Cyclobacteriaceae</taxon>
        <taxon>Cecembia</taxon>
    </lineage>
</organism>
<comment type="caution">
    <text evidence="3">The sequence shown here is derived from an EMBL/GenBank/DDBJ whole genome shotgun (WGS) entry which is preliminary data.</text>
</comment>
<dbReference type="InterPro" id="IPR052336">
    <property type="entry name" value="MlaD_Phospholipid_Transporter"/>
</dbReference>